<gene>
    <name evidence="1" type="ORF">PBS003_LOCUS2040</name>
</gene>
<name>A0AAU9KSM5_9STRA</name>
<reference evidence="1" key="1">
    <citation type="submission" date="2021-11" db="EMBL/GenBank/DDBJ databases">
        <authorList>
            <person name="Islam A."/>
            <person name="Islam S."/>
            <person name="Flora M.S."/>
            <person name="Rahman M."/>
            <person name="Ziaur R.M."/>
            <person name="Epstein J.H."/>
            <person name="Hassan M."/>
            <person name="Klassen M."/>
            <person name="Woodard K."/>
            <person name="Webb A."/>
            <person name="Webby R.J."/>
            <person name="El Zowalaty M.E."/>
        </authorList>
    </citation>
    <scope>NUCLEOTIDE SEQUENCE</scope>
    <source>
        <strain evidence="1">Pbs3</strain>
    </source>
</reference>
<proteinExistence type="predicted"/>
<comment type="caution">
    <text evidence="1">The sequence shown here is derived from an EMBL/GenBank/DDBJ whole genome shotgun (WGS) entry which is preliminary data.</text>
</comment>
<evidence type="ECO:0000313" key="2">
    <source>
        <dbReference type="Proteomes" id="UP001160483"/>
    </source>
</evidence>
<protein>
    <submittedName>
        <fullName evidence="1">Uncharacterized protein</fullName>
    </submittedName>
</protein>
<accession>A0AAU9KSM5</accession>
<dbReference type="AlphaFoldDB" id="A0AAU9KSM5"/>
<organism evidence="1 2">
    <name type="scientific">Peronospora belbahrii</name>
    <dbReference type="NCBI Taxonomy" id="622444"/>
    <lineage>
        <taxon>Eukaryota</taxon>
        <taxon>Sar</taxon>
        <taxon>Stramenopiles</taxon>
        <taxon>Oomycota</taxon>
        <taxon>Peronosporomycetes</taxon>
        <taxon>Peronosporales</taxon>
        <taxon>Peronosporaceae</taxon>
        <taxon>Peronospora</taxon>
    </lineage>
</organism>
<dbReference type="Proteomes" id="UP001160483">
    <property type="component" value="Unassembled WGS sequence"/>
</dbReference>
<evidence type="ECO:0000313" key="1">
    <source>
        <dbReference type="EMBL" id="CAH0475209.1"/>
    </source>
</evidence>
<dbReference type="EMBL" id="CAKKTJ010000121">
    <property type="protein sequence ID" value="CAH0475209.1"/>
    <property type="molecule type" value="Genomic_DNA"/>
</dbReference>
<sequence length="197" mass="22800">MLGFIDLRLTKYQVPRAQSFVSVGSRRYLEWYNLVYESTTDQVDYHEDMTEKDEGPLVEVLRYSTPSRILQRPRILVPVRTMAFQLKVDRGRTPGRSVWAKDVNQGWAIIPEIDLSPTSIKLEDIQIPDSDGNTPEEVDRLRQILWRRRHLLMEKGNALPLAARDAICDIDVGNARPIAQRVRKVAPQFKEKLAYLI</sequence>